<keyword evidence="2" id="KW-1185">Reference proteome</keyword>
<comment type="caution">
    <text evidence="1">The sequence shown here is derived from an EMBL/GenBank/DDBJ whole genome shotgun (WGS) entry which is preliminary data.</text>
</comment>
<proteinExistence type="predicted"/>
<dbReference type="Proteomes" id="UP000271974">
    <property type="component" value="Unassembled WGS sequence"/>
</dbReference>
<dbReference type="EMBL" id="RQTK01000270">
    <property type="protein sequence ID" value="RUS82798.1"/>
    <property type="molecule type" value="Genomic_DNA"/>
</dbReference>
<name>A0A433TML7_ELYCH</name>
<dbReference type="AlphaFoldDB" id="A0A433TML7"/>
<evidence type="ECO:0000313" key="2">
    <source>
        <dbReference type="Proteomes" id="UP000271974"/>
    </source>
</evidence>
<sequence length="109" mass="12662">MHSQLLVITTPLVLWGHLFLSIAKCICTMGPIPRLSFVRRVKKNVFLNSLFYTAFPHLFESNSSYVYMYNMIIYIIHVTKNHHLDAASFNPITLLTSNFIMTTMTLFFI</sequence>
<reference evidence="1 2" key="1">
    <citation type="submission" date="2019-01" db="EMBL/GenBank/DDBJ databases">
        <title>A draft genome assembly of the solar-powered sea slug Elysia chlorotica.</title>
        <authorList>
            <person name="Cai H."/>
            <person name="Li Q."/>
            <person name="Fang X."/>
            <person name="Li J."/>
            <person name="Curtis N.E."/>
            <person name="Altenburger A."/>
            <person name="Shibata T."/>
            <person name="Feng M."/>
            <person name="Maeda T."/>
            <person name="Schwartz J.A."/>
            <person name="Shigenobu S."/>
            <person name="Lundholm N."/>
            <person name="Nishiyama T."/>
            <person name="Yang H."/>
            <person name="Hasebe M."/>
            <person name="Li S."/>
            <person name="Pierce S.K."/>
            <person name="Wang J."/>
        </authorList>
    </citation>
    <scope>NUCLEOTIDE SEQUENCE [LARGE SCALE GENOMIC DNA]</scope>
    <source>
        <strain evidence="1">EC2010</strain>
        <tissue evidence="1">Whole organism of an adult</tissue>
    </source>
</reference>
<organism evidence="1 2">
    <name type="scientific">Elysia chlorotica</name>
    <name type="common">Eastern emerald elysia</name>
    <name type="synonym">Sea slug</name>
    <dbReference type="NCBI Taxonomy" id="188477"/>
    <lineage>
        <taxon>Eukaryota</taxon>
        <taxon>Metazoa</taxon>
        <taxon>Spiralia</taxon>
        <taxon>Lophotrochozoa</taxon>
        <taxon>Mollusca</taxon>
        <taxon>Gastropoda</taxon>
        <taxon>Heterobranchia</taxon>
        <taxon>Euthyneura</taxon>
        <taxon>Panpulmonata</taxon>
        <taxon>Sacoglossa</taxon>
        <taxon>Placobranchoidea</taxon>
        <taxon>Plakobranchidae</taxon>
        <taxon>Elysia</taxon>
    </lineage>
</organism>
<accession>A0A433TML7</accession>
<evidence type="ECO:0000313" key="1">
    <source>
        <dbReference type="EMBL" id="RUS82798.1"/>
    </source>
</evidence>
<protein>
    <submittedName>
        <fullName evidence="1">Uncharacterized protein</fullName>
    </submittedName>
</protein>
<gene>
    <name evidence="1" type="ORF">EGW08_009418</name>
</gene>